<keyword evidence="1" id="KW-1133">Transmembrane helix</keyword>
<evidence type="ECO:0000256" key="1">
    <source>
        <dbReference type="SAM" id="Phobius"/>
    </source>
</evidence>
<feature type="transmembrane region" description="Helical" evidence="1">
    <location>
        <begin position="37"/>
        <end position="55"/>
    </location>
</feature>
<dbReference type="AlphaFoldDB" id="A0A7S3EZC8"/>
<accession>A0A7S3EZC8</accession>
<sequence>MPCAPPPLPPMSLLASLADELTLLSHDLASLSEELDFQSIGLALALVAILVLCFMRQASQPTEKTGLGRTVYRLLFCRGKRLPGVLTGITFPIHAGELTPKKLTAMLRKGGHLNEYNASVVEVSDRLTRIRDGVKGDKAIIDVKYSGPTPAGLPSTFFVKFSIQKLNPMRLLCET</sequence>
<keyword evidence="1" id="KW-0472">Membrane</keyword>
<reference evidence="2" key="1">
    <citation type="submission" date="2021-01" db="EMBL/GenBank/DDBJ databases">
        <authorList>
            <person name="Corre E."/>
            <person name="Pelletier E."/>
            <person name="Niang G."/>
            <person name="Scheremetjew M."/>
            <person name="Finn R."/>
            <person name="Kale V."/>
            <person name="Holt S."/>
            <person name="Cochrane G."/>
            <person name="Meng A."/>
            <person name="Brown T."/>
            <person name="Cohen L."/>
        </authorList>
    </citation>
    <scope>NUCLEOTIDE SEQUENCE</scope>
    <source>
        <strain evidence="2">CCMP281</strain>
    </source>
</reference>
<gene>
    <name evidence="2" type="ORF">HERI1096_LOCUS14313</name>
</gene>
<protein>
    <submittedName>
        <fullName evidence="2">Uncharacterized protein</fullName>
    </submittedName>
</protein>
<dbReference type="EMBL" id="HBHX01025640">
    <property type="protein sequence ID" value="CAE0113639.1"/>
    <property type="molecule type" value="Transcribed_RNA"/>
</dbReference>
<organism evidence="2">
    <name type="scientific">Haptolina ericina</name>
    <dbReference type="NCBI Taxonomy" id="156174"/>
    <lineage>
        <taxon>Eukaryota</taxon>
        <taxon>Haptista</taxon>
        <taxon>Haptophyta</taxon>
        <taxon>Prymnesiophyceae</taxon>
        <taxon>Prymnesiales</taxon>
        <taxon>Prymnesiaceae</taxon>
        <taxon>Haptolina</taxon>
    </lineage>
</organism>
<evidence type="ECO:0000313" key="2">
    <source>
        <dbReference type="EMBL" id="CAE0113639.1"/>
    </source>
</evidence>
<name>A0A7S3EZC8_9EUKA</name>
<proteinExistence type="predicted"/>
<keyword evidence="1" id="KW-0812">Transmembrane</keyword>